<reference evidence="2" key="1">
    <citation type="journal article" date="2015" name="MBio">
        <title>Genome-Resolved Metagenomic Analysis Reveals Roles for Candidate Phyla and Other Microbial Community Members in Biogeochemical Transformations in Oil Reservoirs.</title>
        <authorList>
            <person name="Hu P."/>
            <person name="Tom L."/>
            <person name="Singh A."/>
            <person name="Thomas B.C."/>
            <person name="Baker B.J."/>
            <person name="Piceno Y.M."/>
            <person name="Andersen G.L."/>
            <person name="Banfield J.F."/>
        </authorList>
    </citation>
    <scope>NUCLEOTIDE SEQUENCE [LARGE SCALE GENOMIC DNA]</scope>
</reference>
<dbReference type="Gene3D" id="1.10.10.10">
    <property type="entry name" value="Winged helix-like DNA-binding domain superfamily/Winged helix DNA-binding domain"/>
    <property type="match status" value="1"/>
</dbReference>
<accession>A0A101FF86</accession>
<protein>
    <submittedName>
        <fullName evidence="1">Ferric uptake regulator, Fur family</fullName>
    </submittedName>
</protein>
<sequence length="39" mass="4544">MMVGDYLEQLKQRRIRITPQRLEILRAILEGTRAAGHPL</sequence>
<dbReference type="EMBL" id="LGFO01000207">
    <property type="protein sequence ID" value="KUK35947.1"/>
    <property type="molecule type" value="Genomic_DNA"/>
</dbReference>
<organism evidence="1 2">
    <name type="scientific">Thermacetogenium phaeum</name>
    <dbReference type="NCBI Taxonomy" id="85874"/>
    <lineage>
        <taxon>Bacteria</taxon>
        <taxon>Bacillati</taxon>
        <taxon>Bacillota</taxon>
        <taxon>Clostridia</taxon>
        <taxon>Thermoanaerobacterales</taxon>
        <taxon>Thermoanaerobacteraceae</taxon>
        <taxon>Thermacetogenium</taxon>
    </lineage>
</organism>
<name>A0A101FF86_9THEO</name>
<comment type="caution">
    <text evidence="1">The sequence shown here is derived from an EMBL/GenBank/DDBJ whole genome shotgun (WGS) entry which is preliminary data.</text>
</comment>
<dbReference type="Proteomes" id="UP000053326">
    <property type="component" value="Unassembled WGS sequence"/>
</dbReference>
<dbReference type="InterPro" id="IPR036388">
    <property type="entry name" value="WH-like_DNA-bd_sf"/>
</dbReference>
<feature type="non-terminal residue" evidence="1">
    <location>
        <position position="39"/>
    </location>
</feature>
<dbReference type="AlphaFoldDB" id="A0A101FF86"/>
<evidence type="ECO:0000313" key="1">
    <source>
        <dbReference type="EMBL" id="KUK35947.1"/>
    </source>
</evidence>
<gene>
    <name evidence="1" type="ORF">XD66_1342</name>
</gene>
<proteinExistence type="predicted"/>
<evidence type="ECO:0000313" key="2">
    <source>
        <dbReference type="Proteomes" id="UP000053326"/>
    </source>
</evidence>